<dbReference type="Pfam" id="PF01047">
    <property type="entry name" value="MarR"/>
    <property type="match status" value="1"/>
</dbReference>
<dbReference type="EMBL" id="PPWZ01000036">
    <property type="protein sequence ID" value="POH36924.1"/>
    <property type="molecule type" value="Genomic_DNA"/>
</dbReference>
<comment type="caution">
    <text evidence="2">The sequence shown here is derived from an EMBL/GenBank/DDBJ whole genome shotgun (WGS) entry which is preliminary data.</text>
</comment>
<evidence type="ECO:0000313" key="2">
    <source>
        <dbReference type="EMBL" id="POH36924.1"/>
    </source>
</evidence>
<dbReference type="SUPFAM" id="SSF46785">
    <property type="entry name" value="Winged helix' DNA-binding domain"/>
    <property type="match status" value="1"/>
</dbReference>
<gene>
    <name evidence="2" type="ORF">C2R26_05740</name>
</gene>
<accession>A0A2P4R6N6</accession>
<dbReference type="SMART" id="SM00347">
    <property type="entry name" value="HTH_MARR"/>
    <property type="match status" value="1"/>
</dbReference>
<dbReference type="AlphaFoldDB" id="A0A2P4R6N6"/>
<evidence type="ECO:0000259" key="1">
    <source>
        <dbReference type="SMART" id="SM00347"/>
    </source>
</evidence>
<organism evidence="2">
    <name type="scientific">Companilactobacillus formosensis</name>
    <dbReference type="NCBI Taxonomy" id="1617889"/>
    <lineage>
        <taxon>Bacteria</taxon>
        <taxon>Bacillati</taxon>
        <taxon>Bacillota</taxon>
        <taxon>Bacilli</taxon>
        <taxon>Lactobacillales</taxon>
        <taxon>Lactobacillaceae</taxon>
        <taxon>Companilactobacillus</taxon>
    </lineage>
</organism>
<dbReference type="InterPro" id="IPR036390">
    <property type="entry name" value="WH_DNA-bd_sf"/>
</dbReference>
<sequence length="149" mass="17352">MEVITINNNSNLCTWLNMKHFENDIQTRLEKVLLKYDLSPVEFSFLHYLYDQYDAQASLLEIKDSLHLSSAAVSRMAVRLEEKDCKPIVRYHSDDNHKEVCLKMTSSGIEHFKETFGVVDQTLNELFSSSEFQNLRKEILNIDTTTKKS</sequence>
<dbReference type="GO" id="GO:0003700">
    <property type="term" value="F:DNA-binding transcription factor activity"/>
    <property type="evidence" value="ECO:0007669"/>
    <property type="project" value="InterPro"/>
</dbReference>
<name>A0A2P4R6N6_9LACO</name>
<feature type="domain" description="HTH marR-type" evidence="1">
    <location>
        <begin position="31"/>
        <end position="135"/>
    </location>
</feature>
<dbReference type="InterPro" id="IPR000835">
    <property type="entry name" value="HTH_MarR-typ"/>
</dbReference>
<dbReference type="Gene3D" id="1.10.10.10">
    <property type="entry name" value="Winged helix-like DNA-binding domain superfamily/Winged helix DNA-binding domain"/>
    <property type="match status" value="1"/>
</dbReference>
<reference evidence="2" key="1">
    <citation type="submission" date="2018-01" db="EMBL/GenBank/DDBJ databases">
        <title>Genome sequnecing of Lactobacillus formosensis KACC 18721.</title>
        <authorList>
            <person name="Kim S.-J."/>
            <person name="Heo J."/>
        </authorList>
    </citation>
    <scope>NUCLEOTIDE SEQUENCE</scope>
    <source>
        <strain evidence="2">KACC 18721</strain>
    </source>
</reference>
<dbReference type="InterPro" id="IPR036388">
    <property type="entry name" value="WH-like_DNA-bd_sf"/>
</dbReference>
<protein>
    <recommendedName>
        <fullName evidence="1">HTH marR-type domain-containing protein</fullName>
    </recommendedName>
</protein>
<proteinExistence type="predicted"/>